<gene>
    <name evidence="1" type="ORF">GH741_01925</name>
</gene>
<evidence type="ECO:0000313" key="1">
    <source>
        <dbReference type="EMBL" id="MRH41430.1"/>
    </source>
</evidence>
<dbReference type="EMBL" id="WJNG01000002">
    <property type="protein sequence ID" value="MRH41430.1"/>
    <property type="molecule type" value="Genomic_DNA"/>
</dbReference>
<reference evidence="1" key="1">
    <citation type="submission" date="2019-11" db="EMBL/GenBank/DDBJ databases">
        <authorList>
            <person name="Li J."/>
        </authorList>
    </citation>
    <scope>NUCLEOTIDE SEQUENCE</scope>
    <source>
        <strain evidence="1">B6B</strain>
    </source>
</reference>
<dbReference type="Proteomes" id="UP000799092">
    <property type="component" value="Unassembled WGS sequence"/>
</dbReference>
<accession>A0A6A8D830</accession>
<keyword evidence="2" id="KW-1185">Reference proteome</keyword>
<dbReference type="RefSeq" id="WP_153735091.1">
    <property type="nucleotide sequence ID" value="NZ_WJNG01000002.1"/>
</dbReference>
<dbReference type="AlphaFoldDB" id="A0A6A8D830"/>
<proteinExistence type="predicted"/>
<organism evidence="1 2">
    <name type="scientific">Aquibacillus halophilus</name>
    <dbReference type="NCBI Taxonomy" id="930132"/>
    <lineage>
        <taxon>Bacteria</taxon>
        <taxon>Bacillati</taxon>
        <taxon>Bacillota</taxon>
        <taxon>Bacilli</taxon>
        <taxon>Bacillales</taxon>
        <taxon>Bacillaceae</taxon>
        <taxon>Aquibacillus</taxon>
    </lineage>
</organism>
<name>A0A6A8D830_9BACI</name>
<sequence length="150" mass="17617">MASLMYAQQCIHCGRSAFVDNYYKTGAKYIKCYRCGYSYSKKVTKTDSFEVKEFLGYGVYNLVKKTGHGEFTFIQSPITDQLKEEFYLELLKDDVDKENCYLVSYESGSFYVLFGTPTENFYLTFDQYKEKMEEKYGVDNGNEWFIAIEH</sequence>
<dbReference type="OrthoDB" id="2455077at2"/>
<evidence type="ECO:0000313" key="2">
    <source>
        <dbReference type="Proteomes" id="UP000799092"/>
    </source>
</evidence>
<protein>
    <submittedName>
        <fullName evidence="1">Uncharacterized protein</fullName>
    </submittedName>
</protein>
<comment type="caution">
    <text evidence="1">The sequence shown here is derived from an EMBL/GenBank/DDBJ whole genome shotgun (WGS) entry which is preliminary data.</text>
</comment>